<evidence type="ECO:0000259" key="2">
    <source>
        <dbReference type="Pfam" id="PF08327"/>
    </source>
</evidence>
<dbReference type="RefSeq" id="WP_119760782.1">
    <property type="nucleotide sequence ID" value="NZ_QYUM01000002.1"/>
</dbReference>
<name>A0A418WSB0_9SPHN</name>
<dbReference type="SUPFAM" id="SSF55961">
    <property type="entry name" value="Bet v1-like"/>
    <property type="match status" value="1"/>
</dbReference>
<dbReference type="Proteomes" id="UP000286100">
    <property type="component" value="Unassembled WGS sequence"/>
</dbReference>
<gene>
    <name evidence="3" type="ORF">D3876_07525</name>
</gene>
<dbReference type="EMBL" id="QYUM01000002">
    <property type="protein sequence ID" value="RJF94097.1"/>
    <property type="molecule type" value="Genomic_DNA"/>
</dbReference>
<protein>
    <submittedName>
        <fullName evidence="3">ATPase</fullName>
    </submittedName>
</protein>
<accession>A0A418WSB0</accession>
<evidence type="ECO:0000313" key="3">
    <source>
        <dbReference type="EMBL" id="RJF94097.1"/>
    </source>
</evidence>
<comment type="similarity">
    <text evidence="1">Belongs to the AHA1 family.</text>
</comment>
<sequence>MPAPPPETRTDTAARIIRASPQAIYRAFVDAHSLMTWLPPEGMTGRALIFEPHAGGRYRIELSYNQTPDAGVAKTSDRTDISTGRFLELVPDARIVQSVEFESGDPAFAGVMVMTWALEAAPEGTRVTVTAANVPHGIAKADHDAGLQSSLENLARFFE</sequence>
<reference evidence="3 4" key="1">
    <citation type="submission" date="2018-09" db="EMBL/GenBank/DDBJ databases">
        <authorList>
            <person name="Zhu H."/>
        </authorList>
    </citation>
    <scope>NUCLEOTIDE SEQUENCE [LARGE SCALE GENOMIC DNA]</scope>
    <source>
        <strain evidence="3 4">K2R01-6</strain>
    </source>
</reference>
<comment type="caution">
    <text evidence="3">The sequence shown here is derived from an EMBL/GenBank/DDBJ whole genome shotgun (WGS) entry which is preliminary data.</text>
</comment>
<dbReference type="AlphaFoldDB" id="A0A418WSB0"/>
<dbReference type="Pfam" id="PF08327">
    <property type="entry name" value="AHSA1"/>
    <property type="match status" value="1"/>
</dbReference>
<feature type="domain" description="Activator of Hsp90 ATPase homologue 1/2-like C-terminal" evidence="2">
    <location>
        <begin position="19"/>
        <end position="159"/>
    </location>
</feature>
<keyword evidence="4" id="KW-1185">Reference proteome</keyword>
<dbReference type="Gene3D" id="3.30.530.20">
    <property type="match status" value="1"/>
</dbReference>
<proteinExistence type="inferred from homology"/>
<dbReference type="OrthoDB" id="9786557at2"/>
<evidence type="ECO:0000313" key="4">
    <source>
        <dbReference type="Proteomes" id="UP000286100"/>
    </source>
</evidence>
<dbReference type="InterPro" id="IPR013538">
    <property type="entry name" value="ASHA1/2-like_C"/>
</dbReference>
<organism evidence="3 4">
    <name type="scientific">Sphingomonas cavernae</name>
    <dbReference type="NCBI Taxonomy" id="2320861"/>
    <lineage>
        <taxon>Bacteria</taxon>
        <taxon>Pseudomonadati</taxon>
        <taxon>Pseudomonadota</taxon>
        <taxon>Alphaproteobacteria</taxon>
        <taxon>Sphingomonadales</taxon>
        <taxon>Sphingomonadaceae</taxon>
        <taxon>Sphingomonas</taxon>
    </lineage>
</organism>
<dbReference type="InterPro" id="IPR023393">
    <property type="entry name" value="START-like_dom_sf"/>
</dbReference>
<evidence type="ECO:0000256" key="1">
    <source>
        <dbReference type="ARBA" id="ARBA00006817"/>
    </source>
</evidence>